<evidence type="ECO:0000313" key="1">
    <source>
        <dbReference type="EMBL" id="MBD2597738.1"/>
    </source>
</evidence>
<sequence>MTKKTVELLFKVPSDIPNKFEALLWAKAYGNNFPLAVSECPRGDWLIWMITCSKAKPKPLVWITHQCITSAINLLNNYCDLPFERGFYSVERWLNGEATLENCQDALDDLSTVLETEELSLKEPLDIASHSIFHLLTAIVDISEGTSKSDVAYSLVWTIYLATILQSIEDEESLEQVLMKYANFIRQFLKGIDLNRFWSS</sequence>
<dbReference type="RefSeq" id="WP_190970370.1">
    <property type="nucleotide sequence ID" value="NZ_JACJTB010000049.1"/>
</dbReference>
<keyword evidence="2" id="KW-1185">Reference proteome</keyword>
<reference evidence="1 2" key="1">
    <citation type="journal article" date="2020" name="ISME J.">
        <title>Comparative genomics reveals insights into cyanobacterial evolution and habitat adaptation.</title>
        <authorList>
            <person name="Chen M.Y."/>
            <person name="Teng W.K."/>
            <person name="Zhao L."/>
            <person name="Hu C.X."/>
            <person name="Zhou Y.K."/>
            <person name="Han B.P."/>
            <person name="Song L.R."/>
            <person name="Shu W.S."/>
        </authorList>
    </citation>
    <scope>NUCLEOTIDE SEQUENCE [LARGE SCALE GENOMIC DNA]</scope>
    <source>
        <strain evidence="1 2">FACHB-130</strain>
    </source>
</reference>
<dbReference type="Proteomes" id="UP000603457">
    <property type="component" value="Unassembled WGS sequence"/>
</dbReference>
<name>A0ABR8G3C5_9NOSO</name>
<dbReference type="EMBL" id="JACJTB010000049">
    <property type="protein sequence ID" value="MBD2597738.1"/>
    <property type="molecule type" value="Genomic_DNA"/>
</dbReference>
<comment type="caution">
    <text evidence="1">The sequence shown here is derived from an EMBL/GenBank/DDBJ whole genome shotgun (WGS) entry which is preliminary data.</text>
</comment>
<accession>A0ABR8G3C5</accession>
<gene>
    <name evidence="1" type="ORF">H6G74_25935</name>
</gene>
<evidence type="ECO:0000313" key="2">
    <source>
        <dbReference type="Proteomes" id="UP000603457"/>
    </source>
</evidence>
<organism evidence="1 2">
    <name type="scientific">Nostoc spongiaeforme FACHB-130</name>
    <dbReference type="NCBI Taxonomy" id="1357510"/>
    <lineage>
        <taxon>Bacteria</taxon>
        <taxon>Bacillati</taxon>
        <taxon>Cyanobacteriota</taxon>
        <taxon>Cyanophyceae</taxon>
        <taxon>Nostocales</taxon>
        <taxon>Nostocaceae</taxon>
        <taxon>Nostoc</taxon>
    </lineage>
</organism>
<proteinExistence type="predicted"/>
<protein>
    <submittedName>
        <fullName evidence="1">Uncharacterized protein</fullName>
    </submittedName>
</protein>